<sequence>MKRWLLGLSAIVVVVVLALVLWRSSSLIVERTVIAELPLGINRLVPTDLDGDGEPEILAVCSHWYWKDIKPILFFYDHDRTDDPRVWFIRSPLGKPQATQLPYVCRWGWQLSSLPLQRSVLVEEGELLLLGFRKVWKASRLGWLKMAGEHLTFEPLLPVKGQVTHQLIAGGKSPSMLIKHTQTQIPTTVRRRFVPQKFPMQDPASIRRFLLLQLQQIRSQMQRLKPVTVARTYAFRLQPDGTWQPIDAKKVKQLPTGDYYGDFDGDGLRDALKRRWLRSRNKTEVELVEVHWGNGATATVVFEERLPKSPPTRIWTADIEGDGHWEIVTWDGKGLTVWKFRKDEQRFVPKTQLALKPPRVAPKGGRFSLGMATVPPPPARFEPNFAAIDLNGDGRKEFLLFWEEVPFATCGLGLPPSKKVAVQVVWQQGGKMQVRQFDPKEIPLPNPPTTTWTQNGHRFALTHETYERKCFHPRLISFHPLWLQWWETVREMRSVILQLPNGDEALDLRRWMKIAELPAYPMLTGDWDSDGQMELLLQRPGQSSFQAPYWMAQHSSFAHAVLYFVRHEGKKVRWAKILPPSPAKVLHALPLKGRNGAAIFIVRELEDKAIIERLRWR</sequence>
<comment type="caution">
    <text evidence="1">The sequence shown here is derived from an EMBL/GenBank/DDBJ whole genome shotgun (WGS) entry which is preliminary data.</text>
</comment>
<dbReference type="EMBL" id="JANUCP010000002">
    <property type="protein sequence ID" value="MCS3918723.1"/>
    <property type="molecule type" value="Genomic_DNA"/>
</dbReference>
<organism evidence="1 2">
    <name type="scientific">Candidatus Fervidibacter sacchari</name>
    <dbReference type="NCBI Taxonomy" id="1448929"/>
    <lineage>
        <taxon>Bacteria</taxon>
        <taxon>Candidatus Fervidibacterota</taxon>
        <taxon>Candidatus Fervidibacter</taxon>
    </lineage>
</organism>
<dbReference type="Proteomes" id="UP001204798">
    <property type="component" value="Unassembled WGS sequence"/>
</dbReference>
<evidence type="ECO:0000313" key="1">
    <source>
        <dbReference type="EMBL" id="MCS3918723.1"/>
    </source>
</evidence>
<evidence type="ECO:0008006" key="3">
    <source>
        <dbReference type="Google" id="ProtNLM"/>
    </source>
</evidence>
<proteinExistence type="predicted"/>
<dbReference type="SUPFAM" id="SSF69318">
    <property type="entry name" value="Integrin alpha N-terminal domain"/>
    <property type="match status" value="1"/>
</dbReference>
<gene>
    <name evidence="1" type="ORF">M2350_001123</name>
</gene>
<protein>
    <recommendedName>
        <fullName evidence="3">VCBS repeat-containing protein</fullName>
    </recommendedName>
</protein>
<evidence type="ECO:0000313" key="2">
    <source>
        <dbReference type="Proteomes" id="UP001204798"/>
    </source>
</evidence>
<dbReference type="InterPro" id="IPR028994">
    <property type="entry name" value="Integrin_alpha_N"/>
</dbReference>
<dbReference type="RefSeq" id="WP_259094756.1">
    <property type="nucleotide sequence ID" value="NZ_CP130454.1"/>
</dbReference>
<accession>A0ABT2ELA2</accession>
<name>A0ABT2ELA2_9BACT</name>
<keyword evidence="2" id="KW-1185">Reference proteome</keyword>
<reference evidence="1 2" key="1">
    <citation type="submission" date="2022-08" db="EMBL/GenBank/DDBJ databases">
        <title>Bacterial and archaeal communities from various locations to study Microbial Dark Matter (Phase II).</title>
        <authorList>
            <person name="Stepanauskas R."/>
        </authorList>
    </citation>
    <scope>NUCLEOTIDE SEQUENCE [LARGE SCALE GENOMIC DNA]</scope>
    <source>
        <strain evidence="1 2">PD1</strain>
    </source>
</reference>